<reference evidence="3" key="2">
    <citation type="journal article" date="2024" name="Plant">
        <title>Genomic evolution and insights into agronomic trait innovations of Sesamum species.</title>
        <authorList>
            <person name="Miao H."/>
            <person name="Wang L."/>
            <person name="Qu L."/>
            <person name="Liu H."/>
            <person name="Sun Y."/>
            <person name="Le M."/>
            <person name="Wang Q."/>
            <person name="Wei S."/>
            <person name="Zheng Y."/>
            <person name="Lin W."/>
            <person name="Duan Y."/>
            <person name="Cao H."/>
            <person name="Xiong S."/>
            <person name="Wang X."/>
            <person name="Wei L."/>
            <person name="Li C."/>
            <person name="Ma Q."/>
            <person name="Ju M."/>
            <person name="Zhao R."/>
            <person name="Li G."/>
            <person name="Mu C."/>
            <person name="Tian Q."/>
            <person name="Mei H."/>
            <person name="Zhang T."/>
            <person name="Gao T."/>
            <person name="Zhang H."/>
        </authorList>
    </citation>
    <scope>NUCLEOTIDE SEQUENCE</scope>
    <source>
        <strain evidence="3">K16</strain>
    </source>
</reference>
<dbReference type="PANTHER" id="PTHR46148">
    <property type="entry name" value="CHROMO DOMAIN-CONTAINING PROTEIN"/>
    <property type="match status" value="1"/>
</dbReference>
<keyword evidence="1" id="KW-1133">Transmembrane helix</keyword>
<proteinExistence type="predicted"/>
<protein>
    <recommendedName>
        <fullName evidence="2">Tf2-1-like SH3-like domain-containing protein</fullName>
    </recommendedName>
</protein>
<dbReference type="Pfam" id="PF24626">
    <property type="entry name" value="SH3_Tf2-1"/>
    <property type="match status" value="1"/>
</dbReference>
<comment type="caution">
    <text evidence="3">The sequence shown here is derived from an EMBL/GenBank/DDBJ whole genome shotgun (WGS) entry which is preliminary data.</text>
</comment>
<keyword evidence="1" id="KW-0472">Membrane</keyword>
<evidence type="ECO:0000259" key="2">
    <source>
        <dbReference type="Pfam" id="PF24626"/>
    </source>
</evidence>
<gene>
    <name evidence="3" type="ORF">Sango_2800700</name>
</gene>
<dbReference type="PANTHER" id="PTHR46148:SF52">
    <property type="entry name" value="OS04G0603800 PROTEIN"/>
    <property type="match status" value="1"/>
</dbReference>
<keyword evidence="1" id="KW-0812">Transmembrane</keyword>
<evidence type="ECO:0000313" key="3">
    <source>
        <dbReference type="EMBL" id="KAK4383187.1"/>
    </source>
</evidence>
<evidence type="ECO:0000256" key="1">
    <source>
        <dbReference type="SAM" id="Phobius"/>
    </source>
</evidence>
<dbReference type="EMBL" id="JACGWL010000601">
    <property type="protein sequence ID" value="KAK4383187.1"/>
    <property type="molecule type" value="Genomic_DNA"/>
</dbReference>
<accession>A0AAE1T7R7</accession>
<dbReference type="InterPro" id="IPR056924">
    <property type="entry name" value="SH3_Tf2-1"/>
</dbReference>
<feature type="domain" description="Tf2-1-like SH3-like" evidence="2">
    <location>
        <begin position="4"/>
        <end position="50"/>
    </location>
</feature>
<dbReference type="AlphaFoldDB" id="A0AAE1T7R7"/>
<dbReference type="Proteomes" id="UP001289374">
    <property type="component" value="Unassembled WGS sequence"/>
</dbReference>
<keyword evidence="4" id="KW-1185">Reference proteome</keyword>
<evidence type="ECO:0000313" key="4">
    <source>
        <dbReference type="Proteomes" id="UP001289374"/>
    </source>
</evidence>
<feature type="transmembrane region" description="Helical" evidence="1">
    <location>
        <begin position="109"/>
        <end position="129"/>
    </location>
</feature>
<organism evidence="3 4">
    <name type="scientific">Sesamum angolense</name>
    <dbReference type="NCBI Taxonomy" id="2727404"/>
    <lineage>
        <taxon>Eukaryota</taxon>
        <taxon>Viridiplantae</taxon>
        <taxon>Streptophyta</taxon>
        <taxon>Embryophyta</taxon>
        <taxon>Tracheophyta</taxon>
        <taxon>Spermatophyta</taxon>
        <taxon>Magnoliopsida</taxon>
        <taxon>eudicotyledons</taxon>
        <taxon>Gunneridae</taxon>
        <taxon>Pentapetalae</taxon>
        <taxon>asterids</taxon>
        <taxon>lamiids</taxon>
        <taxon>Lamiales</taxon>
        <taxon>Pedaliaceae</taxon>
        <taxon>Sesamum</taxon>
    </lineage>
</organism>
<reference evidence="3" key="1">
    <citation type="submission" date="2020-06" db="EMBL/GenBank/DDBJ databases">
        <authorList>
            <person name="Li T."/>
            <person name="Hu X."/>
            <person name="Zhang T."/>
            <person name="Song X."/>
            <person name="Zhang H."/>
            <person name="Dai N."/>
            <person name="Sheng W."/>
            <person name="Hou X."/>
            <person name="Wei L."/>
        </authorList>
    </citation>
    <scope>NUCLEOTIDE SEQUENCE</scope>
    <source>
        <strain evidence="3">K16</strain>
        <tissue evidence="3">Leaf</tissue>
    </source>
</reference>
<sequence length="172" mass="19349">MQRHSSQKLSHRYFGPFRILRRIGTVAYELQLLSAARIHPIFHVSLLKPCYGSPRDQICPLLAAPRVLTLWLHLPRFLLVALFPLPLAPSVKSWFIGMVRTRPRLLGNFLTSLLPTILAQALWTGPFLMDGGMLGRNKSSLGPNETLKGLHVLRIKFTILNASISRSVYANS</sequence>
<name>A0AAE1T7R7_9LAMI</name>